<dbReference type="PANTHER" id="PTHR46244">
    <property type="entry name" value="PHOSPHOENOLPYRUVATE-PROTEIN PHOSPHOTRANSFERASE"/>
    <property type="match status" value="1"/>
</dbReference>
<reference evidence="22 23" key="1">
    <citation type="submission" date="2019-02" db="EMBL/GenBank/DDBJ databases">
        <title>Deep-cultivation of Planctomycetes and their phenomic and genomic characterization uncovers novel biology.</title>
        <authorList>
            <person name="Wiegand S."/>
            <person name="Jogler M."/>
            <person name="Boedeker C."/>
            <person name="Pinto D."/>
            <person name="Vollmers J."/>
            <person name="Rivas-Marin E."/>
            <person name="Kohn T."/>
            <person name="Peeters S.H."/>
            <person name="Heuer A."/>
            <person name="Rast P."/>
            <person name="Oberbeckmann S."/>
            <person name="Bunk B."/>
            <person name="Jeske O."/>
            <person name="Meyerdierks A."/>
            <person name="Storesund J.E."/>
            <person name="Kallscheuer N."/>
            <person name="Luecker S."/>
            <person name="Lage O.M."/>
            <person name="Pohl T."/>
            <person name="Merkel B.J."/>
            <person name="Hornburger P."/>
            <person name="Mueller R.-W."/>
            <person name="Bruemmer F."/>
            <person name="Labrenz M."/>
            <person name="Spormann A.M."/>
            <person name="Op den Camp H."/>
            <person name="Overmann J."/>
            <person name="Amann R."/>
            <person name="Jetten M.S.M."/>
            <person name="Mascher T."/>
            <person name="Medema M.H."/>
            <person name="Devos D.P."/>
            <person name="Kaster A.-K."/>
            <person name="Ovreas L."/>
            <person name="Rohde M."/>
            <person name="Galperin M.Y."/>
            <person name="Jogler C."/>
        </authorList>
    </citation>
    <scope>NUCLEOTIDE SEQUENCE [LARGE SCALE GENOMIC DNA]</scope>
    <source>
        <strain evidence="22 23">TBK1r</strain>
    </source>
</reference>
<evidence type="ECO:0000256" key="8">
    <source>
        <dbReference type="ARBA" id="ARBA00022448"/>
    </source>
</evidence>
<dbReference type="Gene3D" id="3.20.20.60">
    <property type="entry name" value="Phosphoenolpyruvate-binding domains"/>
    <property type="match status" value="1"/>
</dbReference>
<dbReference type="InterPro" id="IPR040442">
    <property type="entry name" value="Pyrv_kinase-like_dom_sf"/>
</dbReference>
<evidence type="ECO:0000256" key="13">
    <source>
        <dbReference type="ARBA" id="ARBA00022723"/>
    </source>
</evidence>
<dbReference type="Gene3D" id="3.50.30.10">
    <property type="entry name" value="Phosphohistidine domain"/>
    <property type="match status" value="1"/>
</dbReference>
<comment type="catalytic activity">
    <reaction evidence="1 17">
        <text>L-histidyl-[protein] + phosphoenolpyruvate = N(pros)-phospho-L-histidyl-[protein] + pyruvate</text>
        <dbReference type="Rhea" id="RHEA:23880"/>
        <dbReference type="Rhea" id="RHEA-COMP:9745"/>
        <dbReference type="Rhea" id="RHEA-COMP:9746"/>
        <dbReference type="ChEBI" id="CHEBI:15361"/>
        <dbReference type="ChEBI" id="CHEBI:29979"/>
        <dbReference type="ChEBI" id="CHEBI:58702"/>
        <dbReference type="ChEBI" id="CHEBI:64837"/>
        <dbReference type="EC" id="2.7.3.9"/>
    </reaction>
</comment>
<dbReference type="SUPFAM" id="SSF52009">
    <property type="entry name" value="Phosphohistidine domain"/>
    <property type="match status" value="1"/>
</dbReference>
<keyword evidence="13 17" id="KW-0479">Metal-binding</keyword>
<evidence type="ECO:0000256" key="14">
    <source>
        <dbReference type="ARBA" id="ARBA00022777"/>
    </source>
</evidence>
<keyword evidence="12 17" id="KW-0598">Phosphotransferase system</keyword>
<comment type="subcellular location">
    <subcellularLocation>
        <location evidence="4 17">Cytoplasm</location>
    </subcellularLocation>
</comment>
<dbReference type="SUPFAM" id="SSF47831">
    <property type="entry name" value="Enzyme I of the PEP:sugar phosphotransferase system HPr-binding (sub)domain"/>
    <property type="match status" value="1"/>
</dbReference>
<feature type="domain" description="PEP-utilising enzyme C-terminal" evidence="20">
    <location>
        <begin position="259"/>
        <end position="542"/>
    </location>
</feature>
<evidence type="ECO:0000256" key="16">
    <source>
        <dbReference type="ARBA" id="ARBA00033235"/>
    </source>
</evidence>
<keyword evidence="8 17" id="KW-0813">Transport</keyword>
<dbReference type="EMBL" id="CP036432">
    <property type="protein sequence ID" value="QDV84475.1"/>
    <property type="molecule type" value="Genomic_DNA"/>
</dbReference>
<evidence type="ECO:0000256" key="9">
    <source>
        <dbReference type="ARBA" id="ARBA00022490"/>
    </source>
</evidence>
<dbReference type="Pfam" id="PF02896">
    <property type="entry name" value="PEP-utilizers_C"/>
    <property type="match status" value="1"/>
</dbReference>
<dbReference type="SUPFAM" id="SSF51621">
    <property type="entry name" value="Phosphoenolpyruvate/pyruvate domain"/>
    <property type="match status" value="1"/>
</dbReference>
<comment type="cofactor">
    <cofactor evidence="2 17">
        <name>Mg(2+)</name>
        <dbReference type="ChEBI" id="CHEBI:18420"/>
    </cofactor>
</comment>
<dbReference type="EC" id="2.7.3.9" evidence="6 17"/>
<evidence type="ECO:0000256" key="3">
    <source>
        <dbReference type="ARBA" id="ARBA00002728"/>
    </source>
</evidence>
<evidence type="ECO:0000256" key="5">
    <source>
        <dbReference type="ARBA" id="ARBA00007837"/>
    </source>
</evidence>
<dbReference type="Pfam" id="PF00391">
    <property type="entry name" value="PEP-utilizers"/>
    <property type="match status" value="1"/>
</dbReference>
<dbReference type="PANTHER" id="PTHR46244:SF3">
    <property type="entry name" value="PHOSPHOENOLPYRUVATE-PROTEIN PHOSPHOTRANSFERASE"/>
    <property type="match status" value="1"/>
</dbReference>
<dbReference type="InterPro" id="IPR000121">
    <property type="entry name" value="PEP_util_C"/>
</dbReference>
<keyword evidence="10 17" id="KW-0762">Sugar transport</keyword>
<keyword evidence="15 17" id="KW-0460">Magnesium</keyword>
<dbReference type="PRINTS" id="PR01736">
    <property type="entry name" value="PHPHTRNFRASE"/>
</dbReference>
<organism evidence="22 23">
    <name type="scientific">Stieleria magnilauensis</name>
    <dbReference type="NCBI Taxonomy" id="2527963"/>
    <lineage>
        <taxon>Bacteria</taxon>
        <taxon>Pseudomonadati</taxon>
        <taxon>Planctomycetota</taxon>
        <taxon>Planctomycetia</taxon>
        <taxon>Pirellulales</taxon>
        <taxon>Pirellulaceae</taxon>
        <taxon>Stieleria</taxon>
    </lineage>
</organism>
<dbReference type="RefSeq" id="WP_145212760.1">
    <property type="nucleotide sequence ID" value="NZ_CP036432.1"/>
</dbReference>
<dbReference type="Proteomes" id="UP000318081">
    <property type="component" value="Chromosome"/>
</dbReference>
<evidence type="ECO:0000256" key="11">
    <source>
        <dbReference type="ARBA" id="ARBA00022679"/>
    </source>
</evidence>
<dbReference type="InterPro" id="IPR050499">
    <property type="entry name" value="PEP-utilizing_PTS_enzyme"/>
</dbReference>
<dbReference type="GO" id="GO:0008965">
    <property type="term" value="F:phosphoenolpyruvate-protein phosphotransferase activity"/>
    <property type="evidence" value="ECO:0007669"/>
    <property type="project" value="UniProtKB-EC"/>
</dbReference>
<name>A0ABX5XU48_9BACT</name>
<evidence type="ECO:0000256" key="10">
    <source>
        <dbReference type="ARBA" id="ARBA00022597"/>
    </source>
</evidence>
<evidence type="ECO:0000259" key="19">
    <source>
        <dbReference type="Pfam" id="PF00391"/>
    </source>
</evidence>
<dbReference type="InterPro" id="IPR015813">
    <property type="entry name" value="Pyrv/PenolPyrv_kinase-like_dom"/>
</dbReference>
<dbReference type="InterPro" id="IPR008731">
    <property type="entry name" value="PTS_EIN"/>
</dbReference>
<accession>A0ABX5XU48</accession>
<evidence type="ECO:0000256" key="17">
    <source>
        <dbReference type="PIRNR" id="PIRNR000732"/>
    </source>
</evidence>
<evidence type="ECO:0000259" key="21">
    <source>
        <dbReference type="Pfam" id="PF05524"/>
    </source>
</evidence>
<dbReference type="InterPro" id="IPR006318">
    <property type="entry name" value="PTS_EI-like"/>
</dbReference>
<evidence type="ECO:0000259" key="20">
    <source>
        <dbReference type="Pfam" id="PF02896"/>
    </source>
</evidence>
<dbReference type="InterPro" id="IPR024692">
    <property type="entry name" value="PTS_EI"/>
</dbReference>
<evidence type="ECO:0000256" key="18">
    <source>
        <dbReference type="SAM" id="MobiDB-lite"/>
    </source>
</evidence>
<dbReference type="Pfam" id="PF05524">
    <property type="entry name" value="PEP-utilisers_N"/>
    <property type="match status" value="1"/>
</dbReference>
<evidence type="ECO:0000313" key="22">
    <source>
        <dbReference type="EMBL" id="QDV84475.1"/>
    </source>
</evidence>
<protein>
    <recommendedName>
        <fullName evidence="7 17">Phosphoenolpyruvate-protein phosphotransferase</fullName>
        <ecNumber evidence="6 17">2.7.3.9</ecNumber>
    </recommendedName>
    <alternativeName>
        <fullName evidence="16 17">Phosphotransferase system, enzyme I</fullName>
    </alternativeName>
</protein>
<keyword evidence="11 17" id="KW-0808">Transferase</keyword>
<dbReference type="Gene3D" id="1.10.274.10">
    <property type="entry name" value="PtsI, HPr-binding domain"/>
    <property type="match status" value="1"/>
</dbReference>
<feature type="region of interest" description="Disordered" evidence="18">
    <location>
        <begin position="572"/>
        <end position="591"/>
    </location>
</feature>
<sequence length="591" mass="63936">MKSLEGRPISPGLAVGTAVVYDYEIQRTLLSELERDIRHGDVQSECDRIDKALERCNRELTIATQVVGGDPQLVDAAALLSAHATMAAEIAATVKQQIGCDLVNVELALDSVIRDWISRLQNLDNEYLRQREQDVRDVGQRMTRNLTEGIQYSFDLVPPGSVIVARELLPSEAVGLVNSGVVAIVSEYGGKFSHTAIVAAALGIPAISGITDVTKLISSGETLLVDGLSGTVGIQPSESDKAEFSVRQLAHERLIASLASEEEQPCKTQDGVEISLLGNVGLPVEVDQIAEHHLAGIGLFRTEFLFIDSYTRPSFDLQLEVYGEMANQLAGLPMVIRTFDLGGEKLPPFLSLDRLRNRSSLHLRGLRFSLSEKNLLDAQLRAIVHIAQTADVRILFPMVIGSHDFSLAIEAVDRAVKQLDVLRRPPVGAMIETPAALFALDEILELADFVAIGTNDLTQYMLAADRDLSAGTDDCTAMHPAVLRAIKQIVQSSQQWSRPVCVCGEEAADADFARLLVGLGIRELSLGPIRAAATRRAIRGIDCCQVTQLAELALQCRSPAEVRQLLTASFGVAPSSSESPGPVSQQSVEVQ</sequence>
<proteinExistence type="inferred from homology"/>
<feature type="domain" description="Phosphotransferase system enzyme I N-terminal" evidence="21">
    <location>
        <begin position="6"/>
        <end position="131"/>
    </location>
</feature>
<feature type="compositionally biased region" description="Polar residues" evidence="18">
    <location>
        <begin position="574"/>
        <end position="591"/>
    </location>
</feature>
<feature type="domain" description="PEP-utilising enzyme mobile" evidence="19">
    <location>
        <begin position="158"/>
        <end position="230"/>
    </location>
</feature>
<dbReference type="InterPro" id="IPR008279">
    <property type="entry name" value="PEP-util_enz_mobile_dom"/>
</dbReference>
<evidence type="ECO:0000256" key="4">
    <source>
        <dbReference type="ARBA" id="ARBA00004496"/>
    </source>
</evidence>
<evidence type="ECO:0000256" key="12">
    <source>
        <dbReference type="ARBA" id="ARBA00022683"/>
    </source>
</evidence>
<evidence type="ECO:0000256" key="2">
    <source>
        <dbReference type="ARBA" id="ARBA00001946"/>
    </source>
</evidence>
<evidence type="ECO:0000256" key="15">
    <source>
        <dbReference type="ARBA" id="ARBA00022842"/>
    </source>
</evidence>
<evidence type="ECO:0000256" key="1">
    <source>
        <dbReference type="ARBA" id="ARBA00000683"/>
    </source>
</evidence>
<evidence type="ECO:0000313" key="23">
    <source>
        <dbReference type="Proteomes" id="UP000318081"/>
    </source>
</evidence>
<dbReference type="PIRSF" id="PIRSF000732">
    <property type="entry name" value="PTS_enzyme_I"/>
    <property type="match status" value="1"/>
</dbReference>
<keyword evidence="14 17" id="KW-0418">Kinase</keyword>
<dbReference type="InterPro" id="IPR036637">
    <property type="entry name" value="Phosphohistidine_dom_sf"/>
</dbReference>
<comment type="similarity">
    <text evidence="5 17">Belongs to the PEP-utilizing enzyme family.</text>
</comment>
<evidence type="ECO:0000256" key="6">
    <source>
        <dbReference type="ARBA" id="ARBA00012232"/>
    </source>
</evidence>
<dbReference type="NCBIfam" id="TIGR01417">
    <property type="entry name" value="PTS_I_fam"/>
    <property type="match status" value="1"/>
</dbReference>
<comment type="function">
    <text evidence="3 17">General (non sugar-specific) component of the phosphoenolpyruvate-dependent sugar phosphotransferase system (sugar PTS). This major carbohydrate active-transport system catalyzes the phosphorylation of incoming sugar substrates concomitantly with their translocation across the cell membrane. Enzyme I transfers the phosphoryl group from phosphoenolpyruvate (PEP) to the phosphoryl carrier protein (HPr).</text>
</comment>
<keyword evidence="23" id="KW-1185">Reference proteome</keyword>
<gene>
    <name evidence="22" type="primary">ptsI_1</name>
    <name evidence="22" type="ORF">TBK1r_34240</name>
</gene>
<dbReference type="InterPro" id="IPR036618">
    <property type="entry name" value="PtsI_HPr-bd_sf"/>
</dbReference>
<keyword evidence="9 17" id="KW-0963">Cytoplasm</keyword>
<evidence type="ECO:0000256" key="7">
    <source>
        <dbReference type="ARBA" id="ARBA00016544"/>
    </source>
</evidence>